<dbReference type="InterPro" id="IPR025641">
    <property type="entry name" value="DUF4340"/>
</dbReference>
<proteinExistence type="predicted"/>
<evidence type="ECO:0000313" key="2">
    <source>
        <dbReference type="EMBL" id="MDC2888334.1"/>
    </source>
</evidence>
<evidence type="ECO:0000259" key="1">
    <source>
        <dbReference type="Pfam" id="PF14238"/>
    </source>
</evidence>
<dbReference type="Proteomes" id="UP001528411">
    <property type="component" value="Unassembled WGS sequence"/>
</dbReference>
<dbReference type="RefSeq" id="WP_272179977.1">
    <property type="nucleotide sequence ID" value="NZ_JAQOMS010000002.1"/>
</dbReference>
<keyword evidence="3" id="KW-1185">Reference proteome</keyword>
<sequence length="235" mass="26618">MALNEMALLIGKEMGHGKGRYVRFEDSPQTYLVDSYLQLSDSVNDWLEPKVFAVDYSDIRKVTLDKAGQVEFSAVRPLKNLAVEDKASNEENITNLAKKAVEQTLNLSKLDEKSDSEKSVLADHFELVGDEIVDIELKSPSIIDGFVRNLVSLELRGVEQRTKLDLLKLTQSVFVEYQSKLGNTGRLRVDFYSSDDENLYFIAIDNSKWLIEIAKNDYNKLAIDKNDLVSNTESE</sequence>
<evidence type="ECO:0000313" key="3">
    <source>
        <dbReference type="Proteomes" id="UP001528411"/>
    </source>
</evidence>
<dbReference type="Pfam" id="PF14238">
    <property type="entry name" value="DUF4340"/>
    <property type="match status" value="1"/>
</dbReference>
<name>A0ABT5FB25_9GAMM</name>
<comment type="caution">
    <text evidence="2">The sequence shown here is derived from an EMBL/GenBank/DDBJ whole genome shotgun (WGS) entry which is preliminary data.</text>
</comment>
<protein>
    <submittedName>
        <fullName evidence="2">DUF4340 domain-containing protein</fullName>
    </submittedName>
</protein>
<feature type="domain" description="DUF4340" evidence="1">
    <location>
        <begin position="8"/>
        <end position="109"/>
    </location>
</feature>
<gene>
    <name evidence="2" type="ORF">PN838_05545</name>
</gene>
<reference evidence="2 3" key="1">
    <citation type="submission" date="2023-01" db="EMBL/GenBank/DDBJ databases">
        <title>Psychrosphaera sp. nov., isolated from marine algae.</title>
        <authorList>
            <person name="Bayburt H."/>
            <person name="Choi B.J."/>
            <person name="Kim J.M."/>
            <person name="Choi D.G."/>
            <person name="Jeon C.O."/>
        </authorList>
    </citation>
    <scope>NUCLEOTIDE SEQUENCE [LARGE SCALE GENOMIC DNA]</scope>
    <source>
        <strain evidence="2 3">G1-22</strain>
    </source>
</reference>
<organism evidence="2 3">
    <name type="scientific">Psychrosphaera algicola</name>
    <dbReference type="NCBI Taxonomy" id="3023714"/>
    <lineage>
        <taxon>Bacteria</taxon>
        <taxon>Pseudomonadati</taxon>
        <taxon>Pseudomonadota</taxon>
        <taxon>Gammaproteobacteria</taxon>
        <taxon>Alteromonadales</taxon>
        <taxon>Pseudoalteromonadaceae</taxon>
        <taxon>Psychrosphaera</taxon>
    </lineage>
</organism>
<accession>A0ABT5FB25</accession>
<dbReference type="EMBL" id="JAQOMS010000002">
    <property type="protein sequence ID" value="MDC2888334.1"/>
    <property type="molecule type" value="Genomic_DNA"/>
</dbReference>